<dbReference type="PANTHER" id="PTHR32322">
    <property type="entry name" value="INNER MEMBRANE TRANSPORTER"/>
    <property type="match status" value="1"/>
</dbReference>
<feature type="transmembrane region" description="Helical" evidence="6">
    <location>
        <begin position="54"/>
        <end position="74"/>
    </location>
</feature>
<reference evidence="8 9" key="1">
    <citation type="submission" date="2016-10" db="EMBL/GenBank/DDBJ databases">
        <authorList>
            <person name="de Groot N.N."/>
        </authorList>
    </citation>
    <scope>NUCLEOTIDE SEQUENCE [LARGE SCALE GENOMIC DNA]</scope>
    <source>
        <strain evidence="8 9">DSM 26656</strain>
    </source>
</reference>
<sequence>MHQTVSLSGATAARERRRWRLAVAGMLLSVLIFGSNFVISRHAVLNGLSPHDLLALRFGTAGLLLLPIFLRPGLAKCGGVGWKRGFWLAVTSGFPMTYLMLTGLTLAPAAHGATIGPGTVTLIGIIGGVVLFGAVLSGRLIFGILGVLSGLACLAVAGSTGSTAGTLRGDLCFLGVGLLWGFYPLLIQLWKIDGLKAAAVVSVLSMVYLPFYFLFFFRGFDVAPWWVLLLHALNQGVLNVIIGLWIWGWAAHVLGAASVGRFPPLIPVTGTLLAIPILGEIPGPLQVAGFALIIGGLFIASWRRPGRTPSVAQPSIAHQGEVPAAADHKS</sequence>
<dbReference type="EMBL" id="FNUY01000002">
    <property type="protein sequence ID" value="SEF93975.1"/>
    <property type="molecule type" value="Genomic_DNA"/>
</dbReference>
<dbReference type="Proteomes" id="UP000236743">
    <property type="component" value="Unassembled WGS sequence"/>
</dbReference>
<feature type="region of interest" description="Disordered" evidence="5">
    <location>
        <begin position="310"/>
        <end position="330"/>
    </location>
</feature>
<feature type="transmembrane region" description="Helical" evidence="6">
    <location>
        <begin position="262"/>
        <end position="279"/>
    </location>
</feature>
<feature type="domain" description="EamA" evidence="7">
    <location>
        <begin position="22"/>
        <end position="154"/>
    </location>
</feature>
<proteinExistence type="predicted"/>
<dbReference type="GO" id="GO:0016020">
    <property type="term" value="C:membrane"/>
    <property type="evidence" value="ECO:0007669"/>
    <property type="project" value="UniProtKB-SubCell"/>
</dbReference>
<evidence type="ECO:0000256" key="3">
    <source>
        <dbReference type="ARBA" id="ARBA00022989"/>
    </source>
</evidence>
<evidence type="ECO:0000313" key="9">
    <source>
        <dbReference type="Proteomes" id="UP000236743"/>
    </source>
</evidence>
<evidence type="ECO:0000256" key="5">
    <source>
        <dbReference type="SAM" id="MobiDB-lite"/>
    </source>
</evidence>
<protein>
    <submittedName>
        <fullName evidence="8">Permease of the drug/metabolite transporter (DMT) superfamily</fullName>
    </submittedName>
</protein>
<feature type="transmembrane region" description="Helical" evidence="6">
    <location>
        <begin position="285"/>
        <end position="302"/>
    </location>
</feature>
<evidence type="ECO:0000256" key="4">
    <source>
        <dbReference type="ARBA" id="ARBA00023136"/>
    </source>
</evidence>
<evidence type="ECO:0000256" key="6">
    <source>
        <dbReference type="SAM" id="Phobius"/>
    </source>
</evidence>
<evidence type="ECO:0000259" key="7">
    <source>
        <dbReference type="Pfam" id="PF00892"/>
    </source>
</evidence>
<dbReference type="OrthoDB" id="7743310at2"/>
<comment type="subcellular location">
    <subcellularLocation>
        <location evidence="1">Membrane</location>
        <topology evidence="1">Multi-pass membrane protein</topology>
    </subcellularLocation>
</comment>
<feature type="transmembrane region" description="Helical" evidence="6">
    <location>
        <begin position="140"/>
        <end position="159"/>
    </location>
</feature>
<evidence type="ECO:0000256" key="2">
    <source>
        <dbReference type="ARBA" id="ARBA00022692"/>
    </source>
</evidence>
<evidence type="ECO:0000313" key="8">
    <source>
        <dbReference type="EMBL" id="SEF93975.1"/>
    </source>
</evidence>
<keyword evidence="2 6" id="KW-0812">Transmembrane</keyword>
<dbReference type="InterPro" id="IPR000620">
    <property type="entry name" value="EamA_dom"/>
</dbReference>
<dbReference type="InterPro" id="IPR050638">
    <property type="entry name" value="AA-Vitamin_Transporters"/>
</dbReference>
<feature type="transmembrane region" description="Helical" evidence="6">
    <location>
        <begin position="21"/>
        <end position="39"/>
    </location>
</feature>
<evidence type="ECO:0000256" key="1">
    <source>
        <dbReference type="ARBA" id="ARBA00004141"/>
    </source>
</evidence>
<keyword evidence="4 6" id="KW-0472">Membrane</keyword>
<feature type="transmembrane region" description="Helical" evidence="6">
    <location>
        <begin position="113"/>
        <end position="133"/>
    </location>
</feature>
<feature type="transmembrane region" description="Helical" evidence="6">
    <location>
        <begin position="86"/>
        <end position="107"/>
    </location>
</feature>
<dbReference type="RefSeq" id="WP_103871740.1">
    <property type="nucleotide sequence ID" value="NZ_FNUY01000002.1"/>
</dbReference>
<dbReference type="Pfam" id="PF00892">
    <property type="entry name" value="EamA"/>
    <property type="match status" value="2"/>
</dbReference>
<gene>
    <name evidence="8" type="ORF">SAMN04488115_102544</name>
</gene>
<feature type="transmembrane region" description="Helical" evidence="6">
    <location>
        <begin position="223"/>
        <end position="250"/>
    </location>
</feature>
<keyword evidence="9" id="KW-1185">Reference proteome</keyword>
<dbReference type="AlphaFoldDB" id="A0A1H5W3C2"/>
<feature type="transmembrane region" description="Helical" evidence="6">
    <location>
        <begin position="171"/>
        <end position="190"/>
    </location>
</feature>
<organism evidence="8 9">
    <name type="scientific">Bosea lathyri</name>
    <dbReference type="NCBI Taxonomy" id="1036778"/>
    <lineage>
        <taxon>Bacteria</taxon>
        <taxon>Pseudomonadati</taxon>
        <taxon>Pseudomonadota</taxon>
        <taxon>Alphaproteobacteria</taxon>
        <taxon>Hyphomicrobiales</taxon>
        <taxon>Boseaceae</taxon>
        <taxon>Bosea</taxon>
    </lineage>
</organism>
<keyword evidence="3 6" id="KW-1133">Transmembrane helix</keyword>
<dbReference type="PANTHER" id="PTHR32322:SF9">
    <property type="entry name" value="AMINO-ACID METABOLITE EFFLUX PUMP-RELATED"/>
    <property type="match status" value="1"/>
</dbReference>
<feature type="transmembrane region" description="Helical" evidence="6">
    <location>
        <begin position="197"/>
        <end position="217"/>
    </location>
</feature>
<name>A0A1H5W3C2_9HYPH</name>
<feature type="domain" description="EamA" evidence="7">
    <location>
        <begin position="168"/>
        <end position="301"/>
    </location>
</feature>
<dbReference type="SUPFAM" id="SSF103481">
    <property type="entry name" value="Multidrug resistance efflux transporter EmrE"/>
    <property type="match status" value="2"/>
</dbReference>
<dbReference type="InterPro" id="IPR037185">
    <property type="entry name" value="EmrE-like"/>
</dbReference>
<accession>A0A1H5W3C2</accession>